<evidence type="ECO:0000256" key="7">
    <source>
        <dbReference type="ARBA" id="ARBA00023004"/>
    </source>
</evidence>
<dbReference type="Proteomes" id="UP000050360">
    <property type="component" value="Unassembled WGS sequence"/>
</dbReference>
<keyword evidence="8" id="KW-0812">Transmembrane</keyword>
<gene>
    <name evidence="10" type="ORF">MPEBLZ_03194</name>
</gene>
<keyword evidence="4" id="KW-0479">Metal-binding</keyword>
<comment type="subcellular location">
    <subcellularLocation>
        <location evidence="1">Cell envelope</location>
    </subcellularLocation>
</comment>
<name>A0A0P7ZFE1_9EURY</name>
<dbReference type="AlphaFoldDB" id="A0A0P7ZFE1"/>
<organism evidence="10 11">
    <name type="scientific">Candidatus Methanoperedens nitratireducens</name>
    <dbReference type="NCBI Taxonomy" id="1392998"/>
    <lineage>
        <taxon>Archaea</taxon>
        <taxon>Methanobacteriati</taxon>
        <taxon>Methanobacteriota</taxon>
        <taxon>Stenosarchaea group</taxon>
        <taxon>Methanomicrobia</taxon>
        <taxon>Methanosarcinales</taxon>
        <taxon>ANME-2 cluster</taxon>
        <taxon>Candidatus Methanoperedentaceae</taxon>
        <taxon>Candidatus Methanoperedens</taxon>
    </lineage>
</organism>
<reference evidence="10 11" key="1">
    <citation type="submission" date="2015-09" db="EMBL/GenBank/DDBJ databases">
        <title>A metagenomics-based metabolic model of nitrate-dependent anaerobic oxidation of methane by Methanoperedens-like archaea.</title>
        <authorList>
            <person name="Arshad A."/>
            <person name="Speth D.R."/>
            <person name="De Graaf R.M."/>
            <person name="Op Den Camp H.J."/>
            <person name="Jetten M.S."/>
            <person name="Welte C.U."/>
        </authorList>
    </citation>
    <scope>NUCLEOTIDE SEQUENCE [LARGE SCALE GENOMIC DNA]</scope>
</reference>
<evidence type="ECO:0000313" key="10">
    <source>
        <dbReference type="EMBL" id="KPQ42264.1"/>
    </source>
</evidence>
<keyword evidence="5" id="KW-0732">Signal</keyword>
<keyword evidence="7" id="KW-0408">Iron</keyword>
<dbReference type="InterPro" id="IPR012286">
    <property type="entry name" value="Tetrahaem_cytochrome"/>
</dbReference>
<dbReference type="InterPro" id="IPR036280">
    <property type="entry name" value="Multihaem_cyt_sf"/>
</dbReference>
<evidence type="ECO:0000256" key="5">
    <source>
        <dbReference type="ARBA" id="ARBA00022729"/>
    </source>
</evidence>
<keyword evidence="2" id="KW-0813">Transport</keyword>
<dbReference type="GO" id="GO:0046872">
    <property type="term" value="F:metal ion binding"/>
    <property type="evidence" value="ECO:0007669"/>
    <property type="project" value="UniProtKB-KW"/>
</dbReference>
<evidence type="ECO:0000259" key="9">
    <source>
        <dbReference type="Pfam" id="PF14537"/>
    </source>
</evidence>
<keyword evidence="3" id="KW-0349">Heme</keyword>
<evidence type="ECO:0000313" key="11">
    <source>
        <dbReference type="Proteomes" id="UP000050360"/>
    </source>
</evidence>
<evidence type="ECO:0000256" key="3">
    <source>
        <dbReference type="ARBA" id="ARBA00022617"/>
    </source>
</evidence>
<feature type="transmembrane region" description="Helical" evidence="8">
    <location>
        <begin position="296"/>
        <end position="315"/>
    </location>
</feature>
<evidence type="ECO:0000256" key="6">
    <source>
        <dbReference type="ARBA" id="ARBA00022982"/>
    </source>
</evidence>
<feature type="domain" description="Tetrahaem cytochrome" evidence="9">
    <location>
        <begin position="89"/>
        <end position="190"/>
    </location>
</feature>
<accession>A0A0P7ZFE1</accession>
<dbReference type="SUPFAM" id="SSF48695">
    <property type="entry name" value="Multiheme cytochromes"/>
    <property type="match status" value="1"/>
</dbReference>
<evidence type="ECO:0000256" key="4">
    <source>
        <dbReference type="ARBA" id="ARBA00022723"/>
    </source>
</evidence>
<keyword evidence="8" id="KW-0472">Membrane</keyword>
<evidence type="ECO:0000256" key="8">
    <source>
        <dbReference type="SAM" id="Phobius"/>
    </source>
</evidence>
<dbReference type="PANTHER" id="PTHR35038">
    <property type="entry name" value="DISSIMILATORY SULFITE REDUCTASE SIRA"/>
    <property type="match status" value="1"/>
</dbReference>
<evidence type="ECO:0000256" key="1">
    <source>
        <dbReference type="ARBA" id="ARBA00004196"/>
    </source>
</evidence>
<keyword evidence="6" id="KW-0249">Electron transport</keyword>
<comment type="caution">
    <text evidence="10">The sequence shown here is derived from an EMBL/GenBank/DDBJ whole genome shotgun (WGS) entry which is preliminary data.</text>
</comment>
<proteinExistence type="predicted"/>
<dbReference type="InterPro" id="IPR051829">
    <property type="entry name" value="Multiheme_Cytochr_ET"/>
</dbReference>
<dbReference type="EMBL" id="LKCM01000248">
    <property type="protein sequence ID" value="KPQ42264.1"/>
    <property type="molecule type" value="Genomic_DNA"/>
</dbReference>
<evidence type="ECO:0000256" key="2">
    <source>
        <dbReference type="ARBA" id="ARBA00022448"/>
    </source>
</evidence>
<sequence length="318" mass="36133">MRMVLFNKILIVLLILAGTSVFLSGANASENSCIDCHKTLTPFIEEQKRFNQIRIQHLERDASCSLECHEDRIRQLATANYQQWQESLHAVKGVTCEACHGGDPKQATKEKAHVNFKNNTDPQSPVYYTNVPKTCGKCHPKELDNFENSTHFKKLESLELAPTCTTCHHPHTFTVLNPEDFRNSCGNCHSVYKKVAPYDIPLKAEDMLRKVNKLKFNIENAREDIFWAKKNGTDVGQAEKYTDNALKTYQDLAPMWHEFNLTHFEDVIDSANAEIKKAEDIVKPKPLPTRTESAQVPGFIGLTGLISLIAVFYILRKK</sequence>
<protein>
    <recommendedName>
        <fullName evidence="9">Tetrahaem cytochrome domain-containing protein</fullName>
    </recommendedName>
</protein>
<dbReference type="Gene3D" id="1.10.780.10">
    <property type="entry name" value="Hydroxylamine Oxidoreductase, Chain A, domain 1"/>
    <property type="match status" value="1"/>
</dbReference>
<keyword evidence="8" id="KW-1133">Transmembrane helix</keyword>
<dbReference type="Pfam" id="PF14537">
    <property type="entry name" value="Cytochrom_c3_2"/>
    <property type="match status" value="1"/>
</dbReference>